<organism evidence="5 6">
    <name type="scientific">Chryseobacterium taihuense</name>
    <dbReference type="NCBI Taxonomy" id="1141221"/>
    <lineage>
        <taxon>Bacteria</taxon>
        <taxon>Pseudomonadati</taxon>
        <taxon>Bacteroidota</taxon>
        <taxon>Flavobacteriia</taxon>
        <taxon>Flavobacteriales</taxon>
        <taxon>Weeksellaceae</taxon>
        <taxon>Chryseobacterium group</taxon>
        <taxon>Chryseobacterium</taxon>
    </lineage>
</organism>
<keyword evidence="3" id="KW-0804">Transcription</keyword>
<evidence type="ECO:0000256" key="3">
    <source>
        <dbReference type="ARBA" id="ARBA00023163"/>
    </source>
</evidence>
<evidence type="ECO:0000313" key="6">
    <source>
        <dbReference type="Proteomes" id="UP000290013"/>
    </source>
</evidence>
<dbReference type="Proteomes" id="UP000290013">
    <property type="component" value="Chromosome"/>
</dbReference>
<dbReference type="PROSITE" id="PS01124">
    <property type="entry name" value="HTH_ARAC_FAMILY_2"/>
    <property type="match status" value="1"/>
</dbReference>
<dbReference type="InterPro" id="IPR037923">
    <property type="entry name" value="HTH-like"/>
</dbReference>
<evidence type="ECO:0000259" key="4">
    <source>
        <dbReference type="PROSITE" id="PS01124"/>
    </source>
</evidence>
<dbReference type="SUPFAM" id="SSF46689">
    <property type="entry name" value="Homeodomain-like"/>
    <property type="match status" value="2"/>
</dbReference>
<dbReference type="EMBL" id="LR215974">
    <property type="protein sequence ID" value="VFB03684.1"/>
    <property type="molecule type" value="Genomic_DNA"/>
</dbReference>
<dbReference type="AlphaFoldDB" id="A0A4V6IDM7"/>
<dbReference type="RefSeq" id="WP_123850935.1">
    <property type="nucleotide sequence ID" value="NZ_LR215974.1"/>
</dbReference>
<dbReference type="InterPro" id="IPR018060">
    <property type="entry name" value="HTH_AraC"/>
</dbReference>
<accession>A0A4V6IDM7</accession>
<dbReference type="InterPro" id="IPR014710">
    <property type="entry name" value="RmlC-like_jellyroll"/>
</dbReference>
<evidence type="ECO:0000313" key="5">
    <source>
        <dbReference type="EMBL" id="VFB03684.1"/>
    </source>
</evidence>
<dbReference type="SUPFAM" id="SSF51215">
    <property type="entry name" value="Regulatory protein AraC"/>
    <property type="match status" value="1"/>
</dbReference>
<dbReference type="InterPro" id="IPR018062">
    <property type="entry name" value="HTH_AraC-typ_CS"/>
</dbReference>
<feature type="domain" description="HTH araC/xylS-type" evidence="4">
    <location>
        <begin position="183"/>
        <end position="283"/>
    </location>
</feature>
<dbReference type="Gene3D" id="1.10.10.60">
    <property type="entry name" value="Homeodomain-like"/>
    <property type="match status" value="2"/>
</dbReference>
<dbReference type="SMART" id="SM00342">
    <property type="entry name" value="HTH_ARAC"/>
    <property type="match status" value="1"/>
</dbReference>
<keyword evidence="1" id="KW-0805">Transcription regulation</keyword>
<dbReference type="PROSITE" id="PS00041">
    <property type="entry name" value="HTH_ARAC_FAMILY_1"/>
    <property type="match status" value="1"/>
</dbReference>
<dbReference type="GO" id="GO:0003700">
    <property type="term" value="F:DNA-binding transcription factor activity"/>
    <property type="evidence" value="ECO:0007669"/>
    <property type="project" value="InterPro"/>
</dbReference>
<dbReference type="PANTHER" id="PTHR43280:SF34">
    <property type="entry name" value="ARAC-FAMILY TRANSCRIPTIONAL REGULATOR"/>
    <property type="match status" value="1"/>
</dbReference>
<gene>
    <name evidence="5" type="primary">rhaS_3</name>
    <name evidence="5" type="ORF">NCTC12078_01700</name>
</gene>
<dbReference type="PANTHER" id="PTHR43280">
    <property type="entry name" value="ARAC-FAMILY TRANSCRIPTIONAL REGULATOR"/>
    <property type="match status" value="1"/>
</dbReference>
<reference evidence="5 6" key="1">
    <citation type="submission" date="2019-02" db="EMBL/GenBank/DDBJ databases">
        <authorList>
            <consortium name="Pathogen Informatics"/>
        </authorList>
    </citation>
    <scope>NUCLEOTIDE SEQUENCE [LARGE SCALE GENOMIC DNA]</scope>
    <source>
        <strain evidence="5 6">3012STDY6944375</strain>
    </source>
</reference>
<dbReference type="KEGG" id="ctai:NCTC12078_01700"/>
<evidence type="ECO:0000256" key="2">
    <source>
        <dbReference type="ARBA" id="ARBA00023125"/>
    </source>
</evidence>
<dbReference type="Pfam" id="PF02311">
    <property type="entry name" value="AraC_binding"/>
    <property type="match status" value="1"/>
</dbReference>
<dbReference type="GO" id="GO:0043565">
    <property type="term" value="F:sequence-specific DNA binding"/>
    <property type="evidence" value="ECO:0007669"/>
    <property type="project" value="InterPro"/>
</dbReference>
<dbReference type="InterPro" id="IPR009057">
    <property type="entry name" value="Homeodomain-like_sf"/>
</dbReference>
<evidence type="ECO:0000256" key="1">
    <source>
        <dbReference type="ARBA" id="ARBA00023015"/>
    </source>
</evidence>
<dbReference type="Pfam" id="PF12833">
    <property type="entry name" value="HTH_18"/>
    <property type="match status" value="1"/>
</dbReference>
<proteinExistence type="predicted"/>
<sequence>MKSLQLFTDKEITVKELVTNNSGLHKHHFFELIYVLEGTGIHNINNNQFEFSKGDVFLLTPEDMHTFEVNTPTKFCVVDFTKGFFSKNQRVSETKASVSDLYKQLEFIFHNHHNVKGNIISTSDKSIFKSLINQLIKEKDKTQFFDEIIIQDIIFLLLHFIARNIQQNISLFSKRDNPKSRVHEITAYIQQHIYDSDLLKISNIAAQFGKSPDHLNRYFKTETESTIKDYIIRYKLNLVKTRLKFSNLTVSEIASELNFTDESHLNKTFKNAFGKTAKQYKNEPNN</sequence>
<dbReference type="Gene3D" id="2.60.120.10">
    <property type="entry name" value="Jelly Rolls"/>
    <property type="match status" value="1"/>
</dbReference>
<keyword evidence="2" id="KW-0238">DNA-binding</keyword>
<dbReference type="InterPro" id="IPR003313">
    <property type="entry name" value="AraC-bd"/>
</dbReference>
<name>A0A4V6IDM7_9FLAO</name>
<protein>
    <submittedName>
        <fullName evidence="5">L-rhamnose operon regulatory protein rhaS</fullName>
    </submittedName>
</protein>